<accession>A0A085MHG9</accession>
<feature type="region of interest" description="Disordered" evidence="1">
    <location>
        <begin position="210"/>
        <end position="236"/>
    </location>
</feature>
<feature type="compositionally biased region" description="Basic and acidic residues" evidence="1">
    <location>
        <begin position="210"/>
        <end position="225"/>
    </location>
</feature>
<organism evidence="2 3">
    <name type="scientific">Trichuris suis</name>
    <name type="common">pig whipworm</name>
    <dbReference type="NCBI Taxonomy" id="68888"/>
    <lineage>
        <taxon>Eukaryota</taxon>
        <taxon>Metazoa</taxon>
        <taxon>Ecdysozoa</taxon>
        <taxon>Nematoda</taxon>
        <taxon>Enoplea</taxon>
        <taxon>Dorylaimia</taxon>
        <taxon>Trichinellida</taxon>
        <taxon>Trichuridae</taxon>
        <taxon>Trichuris</taxon>
    </lineage>
</organism>
<protein>
    <submittedName>
        <fullName evidence="2">Uncharacterized protein</fullName>
    </submittedName>
</protein>
<dbReference type="Proteomes" id="UP000030764">
    <property type="component" value="Unassembled WGS sequence"/>
</dbReference>
<keyword evidence="3" id="KW-1185">Reference proteome</keyword>
<dbReference type="AlphaFoldDB" id="A0A085MHG9"/>
<evidence type="ECO:0000313" key="2">
    <source>
        <dbReference type="EMBL" id="KFD56665.1"/>
    </source>
</evidence>
<evidence type="ECO:0000313" key="3">
    <source>
        <dbReference type="Proteomes" id="UP000030764"/>
    </source>
</evidence>
<evidence type="ECO:0000256" key="1">
    <source>
        <dbReference type="SAM" id="MobiDB-lite"/>
    </source>
</evidence>
<name>A0A085MHG9_9BILA</name>
<reference evidence="2 3" key="1">
    <citation type="journal article" date="2014" name="Nat. Genet.">
        <title>Genome and transcriptome of the porcine whipworm Trichuris suis.</title>
        <authorList>
            <person name="Jex A.R."/>
            <person name="Nejsum P."/>
            <person name="Schwarz E.M."/>
            <person name="Hu L."/>
            <person name="Young N.D."/>
            <person name="Hall R.S."/>
            <person name="Korhonen P.K."/>
            <person name="Liao S."/>
            <person name="Thamsborg S."/>
            <person name="Xia J."/>
            <person name="Xu P."/>
            <person name="Wang S."/>
            <person name="Scheerlinck J.P."/>
            <person name="Hofmann A."/>
            <person name="Sternberg P.W."/>
            <person name="Wang J."/>
            <person name="Gasser R.B."/>
        </authorList>
    </citation>
    <scope>NUCLEOTIDE SEQUENCE [LARGE SCALE GENOMIC DNA]</scope>
    <source>
        <strain evidence="2">DCEP-RM93M</strain>
    </source>
</reference>
<dbReference type="EMBL" id="KL363192">
    <property type="protein sequence ID" value="KFD56665.1"/>
    <property type="molecule type" value="Genomic_DNA"/>
</dbReference>
<proteinExistence type="predicted"/>
<gene>
    <name evidence="2" type="ORF">M513_02341</name>
</gene>
<sequence length="484" mass="52954">METTQLDKSVDVKLIPEYDGSARHSITEWLEKVELACRLPGIDDLATVIPLQLTGGAFAVYMQLTAEDQKDPAKVKKALTAAFTVDSFIAYEQFVSRKLRADEPPDMFLAELRRLAALFGGGVSEKTLACAFVAGLPGNVRQFLRAGSRTEELSLSQILARACAITMDDRPTGVQEACLGTAESEVAIGPFGTEMLFLWRRWAFRKRMSDSTTESRQRREEESRTKVSVQNAKPPPEWPRRCCRYATGKQPRGGGLSASLLPSWTLTKALPTVRLGIDGVQRSALVDTGCPMCVAHLGSCKSWRKRRVSMITVDDKEWRCRGYGVESAASGRVTVEVIVADMQPLGFDFILGMNGITPLGGVSIDGERRVRFGGEQCAVVCAATPAGVRLEEKNFASDGEGPAVLKNYVGEHPPAARARAQYEEEDQPDQAPYPVGDKVWVRPPDVRYDSGYRSGTITGSLPRHAVYVDGTPPPRTRLASPNIS</sequence>